<dbReference type="eggNOG" id="ENOG5032THQ">
    <property type="taxonomic scope" value="Bacteria"/>
</dbReference>
<protein>
    <submittedName>
        <fullName evidence="1">Uncharacterized protein</fullName>
    </submittedName>
</protein>
<name>C6Q1V4_9CLOT</name>
<dbReference type="KEGG" id="cck:Ccar_19465"/>
<dbReference type="PATRIC" id="fig|536227.13.peg.4074"/>
<accession>C6Q1V4</accession>
<dbReference type="Proteomes" id="UP000004198">
    <property type="component" value="Unassembled WGS sequence"/>
</dbReference>
<comment type="caution">
    <text evidence="1">The sequence shown here is derived from an EMBL/GenBank/DDBJ whole genome shotgun (WGS) entry which is preliminary data.</text>
</comment>
<dbReference type="AlphaFoldDB" id="C6Q1V4"/>
<proteinExistence type="predicted"/>
<sequence length="167" mass="19528">MLMKEPTSEMVEEWKAIYVKYKAKLYPNKKTALEIIEYLKQKYTLTEQAKEELKRVVVDNVIINKCYSNKLPNSKMPVAKVFYVENMGLGKRLYEKQDDVFKENKIIVGVELETAFFMVEGSSMLWDELFAFRGLDEGDLNNFYLVAEYITCLKKFDMLDSVLAQAK</sequence>
<evidence type="ECO:0000313" key="1">
    <source>
        <dbReference type="EMBL" id="EET84530.1"/>
    </source>
</evidence>
<dbReference type="OrthoDB" id="1550767at2"/>
<keyword evidence="2" id="KW-1185">Reference proteome</keyword>
<dbReference type="EMBL" id="ACVI01000150">
    <property type="protein sequence ID" value="EET84530.1"/>
    <property type="molecule type" value="Genomic_DNA"/>
</dbReference>
<reference evidence="1 2" key="1">
    <citation type="submission" date="2009-06" db="EMBL/GenBank/DDBJ databases">
        <title>The draft genome of Clostridium carboxidivorans P7.</title>
        <authorList>
            <consortium name="US DOE Joint Genome Institute (JGI-PGF)"/>
            <person name="Lucas S."/>
            <person name="Copeland A."/>
            <person name="Lapidus A."/>
            <person name="Glavina del Rio T."/>
            <person name="Tice H."/>
            <person name="Bruce D."/>
            <person name="Goodwin L."/>
            <person name="Pitluck S."/>
            <person name="Larimer F."/>
            <person name="Land M.L."/>
            <person name="Hauser L."/>
            <person name="Hemme C.L."/>
        </authorList>
    </citation>
    <scope>NUCLEOTIDE SEQUENCE [LARGE SCALE GENOMIC DNA]</scope>
    <source>
        <strain evidence="1 2">P7</strain>
    </source>
</reference>
<evidence type="ECO:0000313" key="2">
    <source>
        <dbReference type="Proteomes" id="UP000004198"/>
    </source>
</evidence>
<organism evidence="1 2">
    <name type="scientific">Clostridium carboxidivorans P7</name>
    <dbReference type="NCBI Taxonomy" id="536227"/>
    <lineage>
        <taxon>Bacteria</taxon>
        <taxon>Bacillati</taxon>
        <taxon>Bacillota</taxon>
        <taxon>Clostridia</taxon>
        <taxon>Eubacteriales</taxon>
        <taxon>Clostridiaceae</taxon>
        <taxon>Clostridium</taxon>
    </lineage>
</organism>
<dbReference type="RefSeq" id="WP_007063906.1">
    <property type="nucleotide sequence ID" value="NZ_ACVI01000150.1"/>
</dbReference>
<gene>
    <name evidence="1" type="ORF">CcarbDRAFT_5022</name>
</gene>